<accession>A0A834IHN8</accession>
<dbReference type="AlphaFoldDB" id="A0A834IHN8"/>
<sequence>MDSTYPRGEKRIESGRSARGTGGLINDGKKDSARASWLVGTSPSVVRIIQLIKPGGIATNISPGLFSSRRKPFSMPFIYIQSRNKAMLIRYIATKTWFLLALGNIDWK</sequence>
<gene>
    <name evidence="2" type="ORF">GWI33_006451</name>
</gene>
<name>A0A834IHN8_RHYFE</name>
<dbReference type="EMBL" id="JAACXV010000324">
    <property type="protein sequence ID" value="KAF7280069.1"/>
    <property type="molecule type" value="Genomic_DNA"/>
</dbReference>
<evidence type="ECO:0000256" key="1">
    <source>
        <dbReference type="SAM" id="MobiDB-lite"/>
    </source>
</evidence>
<organism evidence="2 3">
    <name type="scientific">Rhynchophorus ferrugineus</name>
    <name type="common">Red palm weevil</name>
    <name type="synonym">Curculio ferrugineus</name>
    <dbReference type="NCBI Taxonomy" id="354439"/>
    <lineage>
        <taxon>Eukaryota</taxon>
        <taxon>Metazoa</taxon>
        <taxon>Ecdysozoa</taxon>
        <taxon>Arthropoda</taxon>
        <taxon>Hexapoda</taxon>
        <taxon>Insecta</taxon>
        <taxon>Pterygota</taxon>
        <taxon>Neoptera</taxon>
        <taxon>Endopterygota</taxon>
        <taxon>Coleoptera</taxon>
        <taxon>Polyphaga</taxon>
        <taxon>Cucujiformia</taxon>
        <taxon>Curculionidae</taxon>
        <taxon>Dryophthorinae</taxon>
        <taxon>Rhynchophorus</taxon>
    </lineage>
</organism>
<comment type="caution">
    <text evidence="2">The sequence shown here is derived from an EMBL/GenBank/DDBJ whole genome shotgun (WGS) entry which is preliminary data.</text>
</comment>
<proteinExistence type="predicted"/>
<feature type="region of interest" description="Disordered" evidence="1">
    <location>
        <begin position="1"/>
        <end position="31"/>
    </location>
</feature>
<evidence type="ECO:0000313" key="2">
    <source>
        <dbReference type="EMBL" id="KAF7280069.1"/>
    </source>
</evidence>
<protein>
    <submittedName>
        <fullName evidence="2">Uncharacterized protein</fullName>
    </submittedName>
</protein>
<reference evidence="2" key="1">
    <citation type="submission" date="2020-08" db="EMBL/GenBank/DDBJ databases">
        <title>Genome sequencing and assembly of the red palm weevil Rhynchophorus ferrugineus.</title>
        <authorList>
            <person name="Dias G.B."/>
            <person name="Bergman C.M."/>
            <person name="Manee M."/>
        </authorList>
    </citation>
    <scope>NUCLEOTIDE SEQUENCE</scope>
    <source>
        <strain evidence="2">AA-2017</strain>
        <tissue evidence="2">Whole larva</tissue>
    </source>
</reference>
<dbReference type="Proteomes" id="UP000625711">
    <property type="component" value="Unassembled WGS sequence"/>
</dbReference>
<evidence type="ECO:0000313" key="3">
    <source>
        <dbReference type="Proteomes" id="UP000625711"/>
    </source>
</evidence>
<feature type="compositionally biased region" description="Basic and acidic residues" evidence="1">
    <location>
        <begin position="7"/>
        <end position="16"/>
    </location>
</feature>
<keyword evidence="3" id="KW-1185">Reference proteome</keyword>